<protein>
    <recommendedName>
        <fullName evidence="2">Transposase (putative) YhgA-like domain-containing protein</fullName>
    </recommendedName>
</protein>
<proteinExistence type="predicted"/>
<evidence type="ECO:0000256" key="1">
    <source>
        <dbReference type="SAM" id="MobiDB-lite"/>
    </source>
</evidence>
<gene>
    <name evidence="3" type="ORF">CCR82_06895</name>
</gene>
<accession>A0AAJ0XG11</accession>
<dbReference type="EMBL" id="NHSF01000047">
    <property type="protein sequence ID" value="MBK5930257.1"/>
    <property type="molecule type" value="Genomic_DNA"/>
</dbReference>
<organism evidence="3 4">
    <name type="scientific">Halochromatium salexigens</name>
    <name type="common">Chromatium salexigens</name>
    <dbReference type="NCBI Taxonomy" id="49447"/>
    <lineage>
        <taxon>Bacteria</taxon>
        <taxon>Pseudomonadati</taxon>
        <taxon>Pseudomonadota</taxon>
        <taxon>Gammaproteobacteria</taxon>
        <taxon>Chromatiales</taxon>
        <taxon>Chromatiaceae</taxon>
        <taxon>Halochromatium</taxon>
    </lineage>
</organism>
<sequence>MDEINNPHDVYFRESFTRREIAQDFLRQQLPAGLLEVVDLESLEISKDSYVSKELRASYSDLVYRLRWRVPDEADPAAPEQASAQGDRHSAPAPPRSAGQGEAAQETGDQADAPAARDSADAAAAVDPADAAATLALHVYILFEHKSHTDYWVLLQLLRYIALQGEAYRKQHPGAKTLPPVYPLVLYHGQSRWRMPSDFHALIRPLPAALKPYVPQFRYALHDLSPRSDAEIKGDVLTRLVQLALRWIVSDQPLEHLERLIALIDQIADRGTALQSLESLLRYYVQGTQRVEEDDARRLLEQTSPGDPIMQTFIDRYIEQGREQGREQGIEQGREQGREQGKAEILLRLMERKFGPTDARLRQQIQEADAETLLAWSDRILTAETPEAVFH</sequence>
<comment type="caution">
    <text evidence="3">The sequence shown here is derived from an EMBL/GenBank/DDBJ whole genome shotgun (WGS) entry which is preliminary data.</text>
</comment>
<feature type="region of interest" description="Disordered" evidence="1">
    <location>
        <begin position="74"/>
        <end position="122"/>
    </location>
</feature>
<feature type="compositionally biased region" description="Low complexity" evidence="1">
    <location>
        <begin position="76"/>
        <end position="85"/>
    </location>
</feature>
<feature type="domain" description="Transposase (putative) YhgA-like" evidence="2">
    <location>
        <begin position="6"/>
        <end position="67"/>
    </location>
</feature>
<dbReference type="Proteomes" id="UP001296967">
    <property type="component" value="Unassembled WGS sequence"/>
</dbReference>
<dbReference type="PANTHER" id="PTHR34611">
    <property type="match status" value="1"/>
</dbReference>
<dbReference type="InterPro" id="IPR051699">
    <property type="entry name" value="Rpn/YhgA-like_nuclease"/>
</dbReference>
<dbReference type="Pfam" id="PF04754">
    <property type="entry name" value="Transposase_31"/>
    <property type="match status" value="2"/>
</dbReference>
<dbReference type="InterPro" id="IPR006842">
    <property type="entry name" value="Transposase_31"/>
</dbReference>
<dbReference type="AlphaFoldDB" id="A0AAJ0XG11"/>
<dbReference type="PANTHER" id="PTHR34611:SF2">
    <property type="entry name" value="INACTIVE RECOMBINATION-PROMOTING NUCLEASE-LIKE PROTEIN RPNE-RELATED"/>
    <property type="match status" value="1"/>
</dbReference>
<dbReference type="RefSeq" id="WP_201244680.1">
    <property type="nucleotide sequence ID" value="NZ_NHSF01000047.1"/>
</dbReference>
<keyword evidence="4" id="KW-1185">Reference proteome</keyword>
<feature type="domain" description="Transposase (putative) YhgA-like" evidence="2">
    <location>
        <begin position="138"/>
        <end position="269"/>
    </location>
</feature>
<evidence type="ECO:0000313" key="3">
    <source>
        <dbReference type="EMBL" id="MBK5930257.1"/>
    </source>
</evidence>
<reference evidence="3" key="1">
    <citation type="submission" date="2017-05" db="EMBL/GenBank/DDBJ databases">
        <authorList>
            <person name="Imhoff J.F."/>
            <person name="Rahn T."/>
            <person name="Kuenzel S."/>
            <person name="Neulinger S.C."/>
        </authorList>
    </citation>
    <scope>NUCLEOTIDE SEQUENCE</scope>
    <source>
        <strain evidence="3">DSM 4395</strain>
    </source>
</reference>
<dbReference type="GO" id="GO:0006310">
    <property type="term" value="P:DNA recombination"/>
    <property type="evidence" value="ECO:0007669"/>
    <property type="project" value="TreeGrafter"/>
</dbReference>
<reference evidence="3" key="2">
    <citation type="journal article" date="2020" name="Microorganisms">
        <title>Osmotic Adaptation and Compatible Solute Biosynthesis of Phototrophic Bacteria as Revealed from Genome Analyses.</title>
        <authorList>
            <person name="Imhoff J.F."/>
            <person name="Rahn T."/>
            <person name="Kunzel S."/>
            <person name="Keller A."/>
            <person name="Neulinger S.C."/>
        </authorList>
    </citation>
    <scope>NUCLEOTIDE SEQUENCE</scope>
    <source>
        <strain evidence="3">DSM 4395</strain>
    </source>
</reference>
<evidence type="ECO:0000313" key="4">
    <source>
        <dbReference type="Proteomes" id="UP001296967"/>
    </source>
</evidence>
<evidence type="ECO:0000259" key="2">
    <source>
        <dbReference type="Pfam" id="PF04754"/>
    </source>
</evidence>
<feature type="compositionally biased region" description="Low complexity" evidence="1">
    <location>
        <begin position="110"/>
        <end position="122"/>
    </location>
</feature>
<name>A0AAJ0XG11_HALSE</name>
<dbReference type="GO" id="GO:1990238">
    <property type="term" value="F:double-stranded DNA endonuclease activity"/>
    <property type="evidence" value="ECO:0007669"/>
    <property type="project" value="TreeGrafter"/>
</dbReference>